<evidence type="ECO:0000313" key="5">
    <source>
        <dbReference type="Proteomes" id="UP000825729"/>
    </source>
</evidence>
<feature type="repeat" description="PPR" evidence="2">
    <location>
        <begin position="149"/>
        <end position="183"/>
    </location>
</feature>
<dbReference type="AlphaFoldDB" id="A0AAV7E8N7"/>
<dbReference type="Pfam" id="PF13812">
    <property type="entry name" value="PPR_3"/>
    <property type="match status" value="1"/>
</dbReference>
<feature type="repeat" description="PPR" evidence="2">
    <location>
        <begin position="254"/>
        <end position="288"/>
    </location>
</feature>
<dbReference type="PROSITE" id="PS51375">
    <property type="entry name" value="PPR"/>
    <property type="match status" value="6"/>
</dbReference>
<dbReference type="Proteomes" id="UP000825729">
    <property type="component" value="Unassembled WGS sequence"/>
</dbReference>
<dbReference type="Pfam" id="PF13041">
    <property type="entry name" value="PPR_2"/>
    <property type="match status" value="2"/>
</dbReference>
<dbReference type="SUPFAM" id="SSF81901">
    <property type="entry name" value="HCP-like"/>
    <property type="match status" value="1"/>
</dbReference>
<sequence length="724" mass="82088">MPSQPPPALPKPYFFYGHRRPSQNRPVVRGGLFSNRETFNPNLPLVPRPVGPVPGLHKWDPDCPSPRDPNPSPSETFFAAARRLSPVARFIADSFRRNRKWGPLVVADLNKLRRVTPALVAQVLKVESDPVMASKFFQWAGKQKGYSHNFATYNAYAYCLNRANRYRSADEIVELMRLQGKPPSEKQFEILIRMHSDANRGLRVFYVYEKMKKFGILPRVFLFNRIMDALVKTNHLDLALSVYDDFKKNSLVEESVTYMIIVKGLCKAGRIDEVFEALEKMRSNLCKPDVFAYTAMFRVLIAEGNLVGCLRLWRQMVQDGVKPDVMAYTTLVTALCKENEVDNAFKYFKEMKENGFLIDRAVYAALIDSLVANRRLGQACDLLRDMTVERYRADLSIYNSLIRGLCDDNKLDKAYKLFKITVKEGLAPEFETVNPLLVSYAELGQMNDFIGLLDQMAKLGRNVMDDLAKFFDVLLEKQHRKHKALEILQELKGKGYYSVSIYNVVISGLHKIGEVTKALTLFEELKGLDLKPDSCTYSNIIVCLVDGGDINEACVCYNKIKEMTGIPSIPAYRSLVRGLCMAGEITRAIMLVRDCLGNVTLGPIEFKYTLTIVHFCKVGTAEKVIEVLDEIVEQGIEVDVTLCCAIIYGFSKYRTLDEARKVFSVMHERKILTEANAIVYDDLLVEHLKKTTAGLVLSALKFHGLESKWRKSIGDSEEQLACKS</sequence>
<dbReference type="PANTHER" id="PTHR47932">
    <property type="entry name" value="ATPASE EXPRESSION PROTEIN 3"/>
    <property type="match status" value="1"/>
</dbReference>
<dbReference type="PANTHER" id="PTHR47932:SF10">
    <property type="entry name" value="OS07G0179000 PROTEIN"/>
    <property type="match status" value="1"/>
</dbReference>
<dbReference type="InterPro" id="IPR002885">
    <property type="entry name" value="PPR_rpt"/>
</dbReference>
<feature type="repeat" description="PPR" evidence="2">
    <location>
        <begin position="498"/>
        <end position="532"/>
    </location>
</feature>
<feature type="repeat" description="PPR" evidence="2">
    <location>
        <begin position="394"/>
        <end position="428"/>
    </location>
</feature>
<dbReference type="GO" id="GO:0003729">
    <property type="term" value="F:mRNA binding"/>
    <property type="evidence" value="ECO:0007669"/>
    <property type="project" value="TreeGrafter"/>
</dbReference>
<feature type="repeat" description="PPR" evidence="2">
    <location>
        <begin position="324"/>
        <end position="358"/>
    </location>
</feature>
<dbReference type="InterPro" id="IPR033443">
    <property type="entry name" value="PROP1-like_PPR_dom"/>
</dbReference>
<keyword evidence="1" id="KW-0677">Repeat</keyword>
<gene>
    <name evidence="4" type="ORF">H6P81_016329</name>
</gene>
<protein>
    <recommendedName>
        <fullName evidence="3">PROP1-like PPR domain-containing protein</fullName>
    </recommendedName>
</protein>
<dbReference type="EMBL" id="JAINDJ010000006">
    <property type="protein sequence ID" value="KAG9444989.1"/>
    <property type="molecule type" value="Genomic_DNA"/>
</dbReference>
<comment type="caution">
    <text evidence="4">The sequence shown here is derived from an EMBL/GenBank/DDBJ whole genome shotgun (WGS) entry which is preliminary data.</text>
</comment>
<evidence type="ECO:0000313" key="4">
    <source>
        <dbReference type="EMBL" id="KAG9444989.1"/>
    </source>
</evidence>
<feature type="domain" description="PROP1-like PPR" evidence="3">
    <location>
        <begin position="339"/>
        <end position="465"/>
    </location>
</feature>
<name>A0AAV7E8N7_ARIFI</name>
<reference evidence="4 5" key="1">
    <citation type="submission" date="2021-07" db="EMBL/GenBank/DDBJ databases">
        <title>The Aristolochia fimbriata genome: insights into angiosperm evolution, floral development and chemical biosynthesis.</title>
        <authorList>
            <person name="Jiao Y."/>
        </authorList>
    </citation>
    <scope>NUCLEOTIDE SEQUENCE [LARGE SCALE GENOMIC DNA]</scope>
    <source>
        <strain evidence="4">IBCAS-2021</strain>
        <tissue evidence="4">Leaf</tissue>
    </source>
</reference>
<dbReference type="Pfam" id="PF17177">
    <property type="entry name" value="PPR_long"/>
    <property type="match status" value="2"/>
</dbReference>
<dbReference type="InterPro" id="IPR011990">
    <property type="entry name" value="TPR-like_helical_dom_sf"/>
</dbReference>
<evidence type="ECO:0000259" key="3">
    <source>
        <dbReference type="Pfam" id="PF17177"/>
    </source>
</evidence>
<proteinExistence type="predicted"/>
<evidence type="ECO:0000256" key="1">
    <source>
        <dbReference type="ARBA" id="ARBA00022737"/>
    </source>
</evidence>
<feature type="domain" description="PROP1-like PPR" evidence="3">
    <location>
        <begin position="167"/>
        <end position="287"/>
    </location>
</feature>
<accession>A0AAV7E8N7</accession>
<feature type="repeat" description="PPR" evidence="2">
    <location>
        <begin position="289"/>
        <end position="323"/>
    </location>
</feature>
<organism evidence="4 5">
    <name type="scientific">Aristolochia fimbriata</name>
    <name type="common">White veined hardy Dutchman's pipe vine</name>
    <dbReference type="NCBI Taxonomy" id="158543"/>
    <lineage>
        <taxon>Eukaryota</taxon>
        <taxon>Viridiplantae</taxon>
        <taxon>Streptophyta</taxon>
        <taxon>Embryophyta</taxon>
        <taxon>Tracheophyta</taxon>
        <taxon>Spermatophyta</taxon>
        <taxon>Magnoliopsida</taxon>
        <taxon>Magnoliidae</taxon>
        <taxon>Piperales</taxon>
        <taxon>Aristolochiaceae</taxon>
        <taxon>Aristolochia</taxon>
    </lineage>
</organism>
<dbReference type="Gene3D" id="1.25.40.10">
    <property type="entry name" value="Tetratricopeptide repeat domain"/>
    <property type="match status" value="5"/>
</dbReference>
<evidence type="ECO:0000256" key="2">
    <source>
        <dbReference type="PROSITE-ProRule" id="PRU00708"/>
    </source>
</evidence>
<keyword evidence="5" id="KW-1185">Reference proteome</keyword>
<dbReference type="NCBIfam" id="TIGR00756">
    <property type="entry name" value="PPR"/>
    <property type="match status" value="5"/>
</dbReference>